<dbReference type="Proteomes" id="UP000001522">
    <property type="component" value="Chromosome"/>
</dbReference>
<keyword evidence="4" id="KW-1185">Reference proteome</keyword>
<dbReference type="InterPro" id="IPR019734">
    <property type="entry name" value="TPR_rpt"/>
</dbReference>
<dbReference type="PROSITE" id="PS50005">
    <property type="entry name" value="TPR"/>
    <property type="match status" value="1"/>
</dbReference>
<evidence type="ECO:0000256" key="1">
    <source>
        <dbReference type="PROSITE-ProRule" id="PRU00339"/>
    </source>
</evidence>
<dbReference type="Pfam" id="PF13174">
    <property type="entry name" value="TPR_6"/>
    <property type="match status" value="1"/>
</dbReference>
<dbReference type="InterPro" id="IPR011990">
    <property type="entry name" value="TPR-like_helical_dom_sf"/>
</dbReference>
<proteinExistence type="predicted"/>
<dbReference type="RefSeq" id="WP_013022795.1">
    <property type="nucleotide sequence ID" value="NC_013949.1"/>
</dbReference>
<dbReference type="STRING" id="679897.HMU04420"/>
<dbReference type="SUPFAM" id="SSF48452">
    <property type="entry name" value="TPR-like"/>
    <property type="match status" value="1"/>
</dbReference>
<dbReference type="Pfam" id="PF13181">
    <property type="entry name" value="TPR_8"/>
    <property type="match status" value="1"/>
</dbReference>
<feature type="coiled-coil region" evidence="2">
    <location>
        <begin position="84"/>
        <end position="146"/>
    </location>
</feature>
<evidence type="ECO:0000256" key="2">
    <source>
        <dbReference type="SAM" id="Coils"/>
    </source>
</evidence>
<name>D3UGT3_HELM1</name>
<keyword evidence="1" id="KW-0802">TPR repeat</keyword>
<sequence length="322" mass="36974">MNLMKMCGKLQKDILILALINGFLFAEPSAFELQSGATKKDISSLQSSSKNLQTITTDVQARLGNVEQIQDGLKSLLEGQNLKIKQLSDDNGVLKDQLSTLQAQMELQKEQNKENSEVMDLLKVQILSQQDEIRKLQESLKDINDVMVKNNEMLLQQLDILSKNIAKDRKILEDKSNTIDGTGVSQEGVSQEEEEEALQKDPVMVFQDAKSSLRSKNYDQARKSLEILVKKKYKLAEVYFMLGDISYSKKEYQTAVSYYKKSFTLDEGANYMPVLLWRTAWSFRYLKDAKNYDRFTEILVKHYPNSEQAQKILEMREKKNKG</sequence>
<dbReference type="KEGG" id="hms:HMU04420"/>
<keyword evidence="2" id="KW-0175">Coiled coil</keyword>
<accession>D3UGT3</accession>
<feature type="repeat" description="TPR" evidence="1">
    <location>
        <begin position="236"/>
        <end position="269"/>
    </location>
</feature>
<organism evidence="3 4">
    <name type="scientific">Helicobacter mustelae (strain ATCC 43772 / CCUG 25715 / CIP 103759 / LMG 18044 / NCTC 12198 / R85-136P)</name>
    <name type="common">Campylobacter mustelae</name>
    <dbReference type="NCBI Taxonomy" id="679897"/>
    <lineage>
        <taxon>Bacteria</taxon>
        <taxon>Pseudomonadati</taxon>
        <taxon>Campylobacterota</taxon>
        <taxon>Epsilonproteobacteria</taxon>
        <taxon>Campylobacterales</taxon>
        <taxon>Helicobacteraceae</taxon>
        <taxon>Helicobacter</taxon>
    </lineage>
</organism>
<evidence type="ECO:0000313" key="3">
    <source>
        <dbReference type="EMBL" id="CBG39704.1"/>
    </source>
</evidence>
<dbReference type="AlphaFoldDB" id="D3UGT3"/>
<protein>
    <submittedName>
        <fullName evidence="3">Putative periplasmic protein</fullName>
    </submittedName>
</protein>
<evidence type="ECO:0000313" key="4">
    <source>
        <dbReference type="Proteomes" id="UP000001522"/>
    </source>
</evidence>
<reference evidence="3 4" key="1">
    <citation type="journal article" date="2010" name="BMC Genomics">
        <title>Comparative genomics and proteomics of Helicobacter mustelae, an ulcerogenic and carcinogenic gastric pathogen.</title>
        <authorList>
            <person name="O'Toole P.W."/>
            <person name="Snelling W.J."/>
            <person name="Canchaya C."/>
            <person name="Forde B.M."/>
            <person name="Hardie K.R."/>
            <person name="Josenhans C."/>
            <person name="Graham R.L.J."/>
            <person name="McMullan G."/>
            <person name="Parkhill J."/>
            <person name="Belda E."/>
            <person name="Bentley S.D."/>
        </authorList>
    </citation>
    <scope>NUCLEOTIDE SEQUENCE [LARGE SCALE GENOMIC DNA]</scope>
    <source>
        <strain evidence="4">ATCC 43772 / LMG 18044 / NCTC 12198 / 12198</strain>
    </source>
</reference>
<dbReference type="HOGENOM" id="CLU_066841_0_0_7"/>
<dbReference type="EMBL" id="FN555004">
    <property type="protein sequence ID" value="CBG39704.1"/>
    <property type="molecule type" value="Genomic_DNA"/>
</dbReference>
<dbReference type="eggNOG" id="COG1729">
    <property type="taxonomic scope" value="Bacteria"/>
</dbReference>
<dbReference type="Gene3D" id="1.25.40.10">
    <property type="entry name" value="Tetratricopeptide repeat domain"/>
    <property type="match status" value="1"/>
</dbReference>
<gene>
    <name evidence="3" type="ordered locus">HMU04420</name>
</gene>